<protein>
    <recommendedName>
        <fullName evidence="2">Myb-like DNA-binding domain-containing protein</fullName>
    </recommendedName>
</protein>
<dbReference type="RefSeq" id="XP_008729961.1">
    <property type="nucleotide sequence ID" value="XM_008731739.1"/>
</dbReference>
<dbReference type="InterPro" id="IPR054505">
    <property type="entry name" value="Myb_DNA-bind_8"/>
</dbReference>
<feature type="domain" description="Myb-like DNA-binding" evidence="2">
    <location>
        <begin position="14"/>
        <end position="48"/>
    </location>
</feature>
<feature type="compositionally biased region" description="Polar residues" evidence="1">
    <location>
        <begin position="50"/>
        <end position="61"/>
    </location>
</feature>
<reference evidence="3 4" key="1">
    <citation type="submission" date="2013-03" db="EMBL/GenBank/DDBJ databases">
        <title>The Genome Sequence of Cladophialophora carrionii CBS 160.54.</title>
        <authorList>
            <consortium name="The Broad Institute Genomics Platform"/>
            <person name="Cuomo C."/>
            <person name="de Hoog S."/>
            <person name="Gorbushina A."/>
            <person name="Walker B."/>
            <person name="Young S.K."/>
            <person name="Zeng Q."/>
            <person name="Gargeya S."/>
            <person name="Fitzgerald M."/>
            <person name="Haas B."/>
            <person name="Abouelleil A."/>
            <person name="Allen A.W."/>
            <person name="Alvarado L."/>
            <person name="Arachchi H.M."/>
            <person name="Berlin A.M."/>
            <person name="Chapman S.B."/>
            <person name="Gainer-Dewar J."/>
            <person name="Goldberg J."/>
            <person name="Griggs A."/>
            <person name="Gujja S."/>
            <person name="Hansen M."/>
            <person name="Howarth C."/>
            <person name="Imamovic A."/>
            <person name="Ireland A."/>
            <person name="Larimer J."/>
            <person name="McCowan C."/>
            <person name="Murphy C."/>
            <person name="Pearson M."/>
            <person name="Poon T.W."/>
            <person name="Priest M."/>
            <person name="Roberts A."/>
            <person name="Saif S."/>
            <person name="Shea T."/>
            <person name="Sisk P."/>
            <person name="Sykes S."/>
            <person name="Wortman J."/>
            <person name="Nusbaum C."/>
            <person name="Birren B."/>
        </authorList>
    </citation>
    <scope>NUCLEOTIDE SEQUENCE [LARGE SCALE GENOMIC DNA]</scope>
    <source>
        <strain evidence="3 4">CBS 160.54</strain>
    </source>
</reference>
<proteinExistence type="predicted"/>
<dbReference type="AlphaFoldDB" id="V9D2H8"/>
<feature type="compositionally biased region" description="Basic residues" evidence="1">
    <location>
        <begin position="63"/>
        <end position="74"/>
    </location>
</feature>
<feature type="region of interest" description="Disordered" evidence="1">
    <location>
        <begin position="46"/>
        <end position="110"/>
    </location>
</feature>
<sequence length="285" mass="31193">MSSFYTIVFSIALEMESGQIDWDAVAVAIGSTKGASAIRYRRLKEKIEQDTGSTATQQPSATKGKKSSKARKRKAPADDDDDDDNDDKPNKALPQVDGTADGAVPKRQTRGKKLDYNVLASFPTDDEMSLGSFERRDEDYVVSRAIEVCPSVTATSTNCDKKWQIDVNDIDINVKSQKPVTRLDFPAKRQPQISHVPLKHTVDTERATSPTTVTSSVSSSHDSAGWMLKKTLADTVQQIDLRPEDSVSNISVRDVKDVSDTPATPAGLVSNTVRFFKGLLTPQSQ</sequence>
<name>V9D2H8_9EURO</name>
<evidence type="ECO:0000313" key="4">
    <source>
        <dbReference type="Proteomes" id="UP000030678"/>
    </source>
</evidence>
<dbReference type="Proteomes" id="UP000030678">
    <property type="component" value="Unassembled WGS sequence"/>
</dbReference>
<accession>V9D2H8</accession>
<dbReference type="OrthoDB" id="4154024at2759"/>
<dbReference type="GeneID" id="19985917"/>
<organism evidence="3 4">
    <name type="scientific">Cladophialophora carrionii CBS 160.54</name>
    <dbReference type="NCBI Taxonomy" id="1279043"/>
    <lineage>
        <taxon>Eukaryota</taxon>
        <taxon>Fungi</taxon>
        <taxon>Dikarya</taxon>
        <taxon>Ascomycota</taxon>
        <taxon>Pezizomycotina</taxon>
        <taxon>Eurotiomycetes</taxon>
        <taxon>Chaetothyriomycetidae</taxon>
        <taxon>Chaetothyriales</taxon>
        <taxon>Herpotrichiellaceae</taxon>
        <taxon>Cladophialophora</taxon>
    </lineage>
</organism>
<dbReference type="VEuPathDB" id="FungiDB:G647_07424"/>
<dbReference type="HOGENOM" id="CLU_058256_0_0_1"/>
<dbReference type="Pfam" id="PF22980">
    <property type="entry name" value="Myb_DNA-bind_8"/>
    <property type="match status" value="1"/>
</dbReference>
<evidence type="ECO:0000256" key="1">
    <source>
        <dbReference type="SAM" id="MobiDB-lite"/>
    </source>
</evidence>
<evidence type="ECO:0000313" key="3">
    <source>
        <dbReference type="EMBL" id="ETI21080.1"/>
    </source>
</evidence>
<gene>
    <name evidence="3" type="ORF">G647_07424</name>
</gene>
<evidence type="ECO:0000259" key="2">
    <source>
        <dbReference type="Pfam" id="PF22980"/>
    </source>
</evidence>
<dbReference type="EMBL" id="KB822707">
    <property type="protein sequence ID" value="ETI21080.1"/>
    <property type="molecule type" value="Genomic_DNA"/>
</dbReference>